<evidence type="ECO:0000259" key="3">
    <source>
        <dbReference type="Pfam" id="PF22125"/>
    </source>
</evidence>
<dbReference type="Proteomes" id="UP000470878">
    <property type="component" value="Unassembled WGS sequence"/>
</dbReference>
<dbReference type="CDD" id="cd15778">
    <property type="entry name" value="Lreu_0056_like"/>
    <property type="match status" value="1"/>
</dbReference>
<dbReference type="EMBL" id="WJMX01000011">
    <property type="protein sequence ID" value="MRH80648.1"/>
    <property type="molecule type" value="Genomic_DNA"/>
</dbReference>
<dbReference type="RefSeq" id="WP_153705730.1">
    <property type="nucleotide sequence ID" value="NZ_WJMX01000011.1"/>
</dbReference>
<gene>
    <name evidence="4" type="ORF">GIX77_07725</name>
</gene>
<feature type="domain" description="Lreu-0056-like" evidence="3">
    <location>
        <begin position="80"/>
        <end position="184"/>
    </location>
</feature>
<sequence>MKKLLTIGATLLAGLTLAACSSSSSSQSSNSSSESSASNNAKQASSQQKKPLVSKKVSGNDNSSSSKSTKAANISDPKIIGLLAYQDVFGKGLDSENPMYFGPNTDNSDCDGQYILTTGSGSGTIYFSVNGNQVTIYKKDYSGGKSEAEAKYTSYTVSLQELINKFYLAPTQQQNAQYIAQHLKDANSSSDDRDQDSSSDNDDSSDQTNDDDDNNSADQPSDDQNVDTNDDVDE</sequence>
<evidence type="ECO:0000313" key="5">
    <source>
        <dbReference type="Proteomes" id="UP000470878"/>
    </source>
</evidence>
<keyword evidence="2" id="KW-0732">Signal</keyword>
<organism evidence="4 5">
    <name type="scientific">Limosilactobacillus reuteri</name>
    <name type="common">Lactobacillus reuteri</name>
    <dbReference type="NCBI Taxonomy" id="1598"/>
    <lineage>
        <taxon>Bacteria</taxon>
        <taxon>Bacillati</taxon>
        <taxon>Bacillota</taxon>
        <taxon>Bacilli</taxon>
        <taxon>Lactobacillales</taxon>
        <taxon>Lactobacillaceae</taxon>
        <taxon>Limosilactobacillus</taxon>
    </lineage>
</organism>
<evidence type="ECO:0000313" key="4">
    <source>
        <dbReference type="EMBL" id="MRH80648.1"/>
    </source>
</evidence>
<evidence type="ECO:0000256" key="2">
    <source>
        <dbReference type="SAM" id="SignalP"/>
    </source>
</evidence>
<dbReference type="PROSITE" id="PS51257">
    <property type="entry name" value="PROKAR_LIPOPROTEIN"/>
    <property type="match status" value="1"/>
</dbReference>
<dbReference type="InterPro" id="IPR054365">
    <property type="entry name" value="Lreu_0056-like"/>
</dbReference>
<dbReference type="AlphaFoldDB" id="A0A7X2G4U7"/>
<feature type="compositionally biased region" description="Basic and acidic residues" evidence="1">
    <location>
        <begin position="182"/>
        <end position="196"/>
    </location>
</feature>
<evidence type="ECO:0000256" key="1">
    <source>
        <dbReference type="SAM" id="MobiDB-lite"/>
    </source>
</evidence>
<dbReference type="Pfam" id="PF22125">
    <property type="entry name" value="Lreu_0056_like"/>
    <property type="match status" value="1"/>
</dbReference>
<reference evidence="4 5" key="1">
    <citation type="submission" date="2019-11" db="EMBL/GenBank/DDBJ databases">
        <title>Draft genome sequence of 12 host-associated Lactobacillus reuteri rodent strains.</title>
        <authorList>
            <person name="Zhang S."/>
            <person name="Ozcam M."/>
            <person name="Van Pijkeren J.P."/>
        </authorList>
    </citation>
    <scope>NUCLEOTIDE SEQUENCE [LARGE SCALE GENOMIC DNA]</scope>
    <source>
        <strain evidence="4 5">CR</strain>
    </source>
</reference>
<comment type="caution">
    <text evidence="4">The sequence shown here is derived from an EMBL/GenBank/DDBJ whole genome shotgun (WGS) entry which is preliminary data.</text>
</comment>
<feature type="chain" id="PRO_5039358006" description="Lreu-0056-like domain-containing protein" evidence="2">
    <location>
        <begin position="19"/>
        <end position="234"/>
    </location>
</feature>
<dbReference type="Gene3D" id="3.30.1460.60">
    <property type="match status" value="1"/>
</dbReference>
<feature type="region of interest" description="Disordered" evidence="1">
    <location>
        <begin position="21"/>
        <end position="70"/>
    </location>
</feature>
<proteinExistence type="predicted"/>
<feature type="region of interest" description="Disordered" evidence="1">
    <location>
        <begin position="182"/>
        <end position="234"/>
    </location>
</feature>
<accession>A0A7X2G4U7</accession>
<protein>
    <recommendedName>
        <fullName evidence="3">Lreu-0056-like domain-containing protein</fullName>
    </recommendedName>
</protein>
<name>A0A7X2G4U7_LIMRT</name>
<feature type="compositionally biased region" description="Acidic residues" evidence="1">
    <location>
        <begin position="197"/>
        <end position="234"/>
    </location>
</feature>
<feature type="signal peptide" evidence="2">
    <location>
        <begin position="1"/>
        <end position="18"/>
    </location>
</feature>